<dbReference type="Pfam" id="PF21082">
    <property type="entry name" value="MS_channel_3rd"/>
    <property type="match status" value="1"/>
</dbReference>
<comment type="subcellular location">
    <subcellularLocation>
        <location evidence="1">Membrane</location>
        <topology evidence="1">Multi-pass membrane protein</topology>
    </subcellularLocation>
</comment>
<protein>
    <submittedName>
        <fullName evidence="4">Low conductance mechanosensitive channel YnaI</fullName>
    </submittedName>
</protein>
<evidence type="ECO:0000256" key="2">
    <source>
        <dbReference type="ARBA" id="ARBA00008017"/>
    </source>
</evidence>
<evidence type="ECO:0000313" key="4">
    <source>
        <dbReference type="EMBL" id="MPN32888.1"/>
    </source>
</evidence>
<name>A0A645H1J6_9ZZZZ</name>
<comment type="similarity">
    <text evidence="2">Belongs to the MscS (TC 1.A.23) family.</text>
</comment>
<proteinExistence type="inferred from homology"/>
<dbReference type="InterPro" id="IPR011066">
    <property type="entry name" value="MscS_channel_C_sf"/>
</dbReference>
<feature type="domain" description="Mechanosensitive ion channel MscS C-terminal" evidence="3">
    <location>
        <begin position="24"/>
        <end position="110"/>
    </location>
</feature>
<organism evidence="4">
    <name type="scientific">bioreactor metagenome</name>
    <dbReference type="NCBI Taxonomy" id="1076179"/>
    <lineage>
        <taxon>unclassified sequences</taxon>
        <taxon>metagenomes</taxon>
        <taxon>ecological metagenomes</taxon>
    </lineage>
</organism>
<dbReference type="AlphaFoldDB" id="A0A645H1J6"/>
<sequence>MTVPNANLVNAPIFNYTKREMRRITFNLGVSHQTSTDVLKKCLHQIHQTLVRHPGIDNTTIFVKFDSVSDNALNIFCYFFTSTTVWEEYLNIKQEINFEILNILEQAGVSLATPRTNHYFETPLEVRSSPQQDDSK</sequence>
<dbReference type="PANTHER" id="PTHR43634:SF2">
    <property type="entry name" value="LOW CONDUCTANCE MECHANOSENSITIVE CHANNEL YNAI"/>
    <property type="match status" value="1"/>
</dbReference>
<dbReference type="SUPFAM" id="SSF82689">
    <property type="entry name" value="Mechanosensitive channel protein MscS (YggB), C-terminal domain"/>
    <property type="match status" value="1"/>
</dbReference>
<dbReference type="Gene3D" id="3.30.70.100">
    <property type="match status" value="1"/>
</dbReference>
<dbReference type="GO" id="GO:0016020">
    <property type="term" value="C:membrane"/>
    <property type="evidence" value="ECO:0007669"/>
    <property type="project" value="UniProtKB-SubCell"/>
</dbReference>
<evidence type="ECO:0000256" key="1">
    <source>
        <dbReference type="ARBA" id="ARBA00004141"/>
    </source>
</evidence>
<dbReference type="InterPro" id="IPR049278">
    <property type="entry name" value="MS_channel_C"/>
</dbReference>
<accession>A0A645H1J6</accession>
<dbReference type="EMBL" id="VSSQ01085139">
    <property type="protein sequence ID" value="MPN32888.1"/>
    <property type="molecule type" value="Genomic_DNA"/>
</dbReference>
<comment type="caution">
    <text evidence="4">The sequence shown here is derived from an EMBL/GenBank/DDBJ whole genome shotgun (WGS) entry which is preliminary data.</text>
</comment>
<dbReference type="PANTHER" id="PTHR43634">
    <property type="entry name" value="OW CONDUCTANCE MECHANOSENSITIVE CHANNEL"/>
    <property type="match status" value="1"/>
</dbReference>
<dbReference type="InterPro" id="IPR045042">
    <property type="entry name" value="YnaI-like"/>
</dbReference>
<gene>
    <name evidence="4" type="primary">ynaI_3</name>
    <name evidence="4" type="ORF">SDC9_180371</name>
</gene>
<reference evidence="4" key="1">
    <citation type="submission" date="2019-08" db="EMBL/GenBank/DDBJ databases">
        <authorList>
            <person name="Kucharzyk K."/>
            <person name="Murdoch R.W."/>
            <person name="Higgins S."/>
            <person name="Loffler F."/>
        </authorList>
    </citation>
    <scope>NUCLEOTIDE SEQUENCE</scope>
</reference>
<evidence type="ECO:0000259" key="3">
    <source>
        <dbReference type="Pfam" id="PF21082"/>
    </source>
</evidence>